<dbReference type="GO" id="GO:0043531">
    <property type="term" value="F:ADP binding"/>
    <property type="evidence" value="ECO:0007669"/>
    <property type="project" value="TreeGrafter"/>
</dbReference>
<keyword evidence="25" id="KW-0406">Ion transport</keyword>
<evidence type="ECO:0000256" key="22">
    <source>
        <dbReference type="ARBA" id="ARBA00022982"/>
    </source>
</evidence>
<dbReference type="InterPro" id="IPR022671">
    <property type="entry name" value="Ribosomal_uL2_CS"/>
</dbReference>
<dbReference type="InterPro" id="IPR005294">
    <property type="entry name" value="ATP_synth_F1_asu"/>
</dbReference>
<evidence type="ECO:0000259" key="36">
    <source>
        <dbReference type="PROSITE" id="PS51003"/>
    </source>
</evidence>
<feature type="region of interest" description="Disordered" evidence="33">
    <location>
        <begin position="1784"/>
        <end position="1859"/>
    </location>
</feature>
<evidence type="ECO:0000256" key="11">
    <source>
        <dbReference type="ARBA" id="ARBA00022547"/>
    </source>
</evidence>
<evidence type="ECO:0000256" key="21">
    <source>
        <dbReference type="ARBA" id="ARBA00022980"/>
    </source>
</evidence>
<keyword evidence="38" id="KW-1185">Reference proteome</keyword>
<dbReference type="GO" id="GO:0016491">
    <property type="term" value="F:oxidoreductase activity"/>
    <property type="evidence" value="ECO:0007669"/>
    <property type="project" value="UniProtKB-UniRule"/>
</dbReference>
<evidence type="ECO:0000256" key="20">
    <source>
        <dbReference type="ARBA" id="ARBA00022967"/>
    </source>
</evidence>
<keyword evidence="23 34" id="KW-1133">Transmembrane helix</keyword>
<dbReference type="InterPro" id="IPR036150">
    <property type="entry name" value="Cyt_b/b6_C_sf"/>
</dbReference>
<feature type="transmembrane region" description="Helical" evidence="34">
    <location>
        <begin position="462"/>
        <end position="482"/>
    </location>
</feature>
<keyword evidence="24" id="KW-0408">Iron</keyword>
<dbReference type="InterPro" id="IPR005798">
    <property type="entry name" value="Cyt_b/b6_C"/>
</dbReference>
<dbReference type="PRINTS" id="PR00124">
    <property type="entry name" value="ATPASEC"/>
</dbReference>
<dbReference type="InterPro" id="IPR000454">
    <property type="entry name" value="ATP_synth_F0_csu"/>
</dbReference>
<keyword evidence="10" id="KW-0813">Transport</keyword>
<dbReference type="SUPFAM" id="SSF54747">
    <property type="entry name" value="Ribosomal L11/L12e N-terminal domain"/>
    <property type="match status" value="1"/>
</dbReference>
<dbReference type="GO" id="GO:0022904">
    <property type="term" value="P:respiratory electron transport chain"/>
    <property type="evidence" value="ECO:0007669"/>
    <property type="project" value="InterPro"/>
</dbReference>
<keyword evidence="21" id="KW-0689">Ribosomal protein</keyword>
<dbReference type="CDD" id="cd00284">
    <property type="entry name" value="Cytochrome_b_N"/>
    <property type="match status" value="1"/>
</dbReference>
<dbReference type="InterPro" id="IPR048259">
    <property type="entry name" value="Cytochrome_b_N_euk/bac"/>
</dbReference>
<dbReference type="InterPro" id="IPR023366">
    <property type="entry name" value="ATP_synth_asu-like_sf"/>
</dbReference>
<dbReference type="GO" id="GO:0005743">
    <property type="term" value="C:mitochondrial inner membrane"/>
    <property type="evidence" value="ECO:0007669"/>
    <property type="project" value="UniProtKB-SubCell"/>
</dbReference>
<dbReference type="InterPro" id="IPR038662">
    <property type="entry name" value="ATP_synth_F0_csu_sf"/>
</dbReference>
<evidence type="ECO:0000256" key="29">
    <source>
        <dbReference type="ARBA" id="ARBA00023196"/>
    </source>
</evidence>
<dbReference type="PROSITE" id="PS51002">
    <property type="entry name" value="CYTB_NTER"/>
    <property type="match status" value="1"/>
</dbReference>
<comment type="caution">
    <text evidence="37">The sequence shown here is derived from an EMBL/GenBank/DDBJ whole genome shotgun (WGS) entry which is preliminary data.</text>
</comment>
<evidence type="ECO:0000256" key="27">
    <source>
        <dbReference type="ARBA" id="ARBA00023128"/>
    </source>
</evidence>
<keyword evidence="22" id="KW-0249">Electron transport</keyword>
<comment type="subunit">
    <text evidence="7">F-type ATPases have 2 components, CF(1) - the catalytic core - and CF(0) - the membrane proton channel. CF(1) has five subunits: alpha(3), beta(3), gamma(1), delta(1), epsilon(1). CF(0) has three main subunits: a, b and c.</text>
</comment>
<evidence type="ECO:0000256" key="7">
    <source>
        <dbReference type="ARBA" id="ARBA00011648"/>
    </source>
</evidence>
<dbReference type="SMART" id="SM01382">
    <property type="entry name" value="Ribosomal_L2_C"/>
    <property type="match status" value="1"/>
</dbReference>
<dbReference type="PROSITE" id="PS00467">
    <property type="entry name" value="RIBOSOMAL_L2"/>
    <property type="match status" value="1"/>
</dbReference>
<dbReference type="PANTHER" id="PTHR48082:SF2">
    <property type="entry name" value="ATP SYNTHASE SUBUNIT ALPHA, MITOCHONDRIAL"/>
    <property type="match status" value="1"/>
</dbReference>
<dbReference type="SUPFAM" id="SSF81342">
    <property type="entry name" value="Transmembrane di-heme cytochromes"/>
    <property type="match status" value="1"/>
</dbReference>
<dbReference type="SUPFAM" id="SSF52540">
    <property type="entry name" value="P-loop containing nucleoside triphosphate hydrolases"/>
    <property type="match status" value="1"/>
</dbReference>
<comment type="subcellular location">
    <subcellularLocation>
        <location evidence="1">Mitochondrion inner membrane</location>
        <topology evidence="1">Multi-pass membrane protein</topology>
    </subcellularLocation>
</comment>
<organism evidence="37 38">
    <name type="scientific">Planoprotostelium fungivorum</name>
    <dbReference type="NCBI Taxonomy" id="1890364"/>
    <lineage>
        <taxon>Eukaryota</taxon>
        <taxon>Amoebozoa</taxon>
        <taxon>Evosea</taxon>
        <taxon>Variosea</taxon>
        <taxon>Cavosteliida</taxon>
        <taxon>Cavosteliaceae</taxon>
        <taxon>Planoprotostelium</taxon>
    </lineage>
</organism>
<dbReference type="GO" id="GO:0003735">
    <property type="term" value="F:structural constituent of ribosome"/>
    <property type="evidence" value="ECO:0007669"/>
    <property type="project" value="InterPro"/>
</dbReference>
<evidence type="ECO:0000256" key="26">
    <source>
        <dbReference type="ARBA" id="ARBA00023121"/>
    </source>
</evidence>
<keyword evidence="19" id="KW-0067">ATP-binding</keyword>
<dbReference type="Pfam" id="PF00033">
    <property type="entry name" value="Cytochrome_B"/>
    <property type="match status" value="1"/>
</dbReference>
<dbReference type="InterPro" id="IPR027387">
    <property type="entry name" value="Cytb/b6-like_sf"/>
</dbReference>
<dbReference type="PROSITE" id="PS51003">
    <property type="entry name" value="CYTB_CTER"/>
    <property type="match status" value="2"/>
</dbReference>
<evidence type="ECO:0000313" key="38">
    <source>
        <dbReference type="Proteomes" id="UP000241769"/>
    </source>
</evidence>
<dbReference type="InterPro" id="IPR008991">
    <property type="entry name" value="Translation_prot_SH3-like_sf"/>
</dbReference>
<dbReference type="InterPro" id="IPR048260">
    <property type="entry name" value="Cytochrome_b_C_euk/bac"/>
</dbReference>
<keyword evidence="17" id="KW-0375">Hydrogen ion transport</keyword>
<dbReference type="GO" id="GO:0045259">
    <property type="term" value="C:proton-transporting ATP synthase complex"/>
    <property type="evidence" value="ECO:0007669"/>
    <property type="project" value="UniProtKB-KW"/>
</dbReference>
<dbReference type="OrthoDB" id="30023at2759"/>
<dbReference type="InterPro" id="IPR020003">
    <property type="entry name" value="ATPase_a/bsu_AS"/>
</dbReference>
<dbReference type="GO" id="GO:0046872">
    <property type="term" value="F:metal ion binding"/>
    <property type="evidence" value="ECO:0007669"/>
    <property type="project" value="UniProtKB-KW"/>
</dbReference>
<feature type="transmembrane region" description="Helical" evidence="34">
    <location>
        <begin position="494"/>
        <end position="514"/>
    </location>
</feature>
<dbReference type="Pfam" id="PF00006">
    <property type="entry name" value="ATP-synt_ab"/>
    <property type="match status" value="1"/>
</dbReference>
<sequence length="3025" mass="325451">MEEAHAVGLPTVLWATGVAPGLTPWAVAWPATRLDGLARWLTLVWGWFRGAALVGAAVRRLSVGLSHRSSAPGEMVDAMDLKSIQTYWCRFKSDGDESGRSGEVPGRHGHDVHTHEYMAELGKLVGAGLATIGLVGAGAGVGIVFGSLILATSRNPSLRAELFRLAILGFALTEAVRIKNGFLTRALYYAGVNHTTPANLTYAWNFGSLAVLCLVFQIVTGVSLAMHYPPDVDLAFASVEHIMRDVPGGWLVRYMHSNGASMFVIIVYAHIGRGLYYTSYVWPRQGAWALGVILFLLMIVTAFLGYVLPWGQMSFWGATVITNLVGAVPVLGGDILIWLWGGFSLGNAALTRFFALHFALPFVIAGVAAVHIGLVQHFSSNNPLGVPFMVDSIPFTPYYLVKDVWGFVLFGFFYGFFVFFAPNLLGHPDNYILANPMVTPAHIVPGWYFLPFYAILRAVPDKFGGVLAMAGGILVLLALPYLSVADLRSMQFRPLSRVVFWLWVGNFLFLGLIGGLPAKAVLAPTLIVAGLVYFGYLLVVQPGLDRLENFLVSRNEFKSRHLQGCLGYYLVWVYPHMKNKFSKLFEKEVTQLFEGWEKADVGRVVSVGDGIVRVAGVAGVRSGELLHIDTRTGVVNVWGFVLFGFFYGFFVFFAPNLLGHPDNYILANPMVTPAHIVPEWYFLPFYAILRAVPDKFGGVLAMAGGILVLLALPYLSVADLRSMQFRPLSRVVFWLWVGNFLFLGLIGGLPAKAVLAPTLIVAVLVYFGYLLVVQPGLDRLENFLVSRNEFKSRHLQGCLGYYLVWVYPHMKNKFSKLFEKEVTQLFEGWEKADVGRVVSVGDGIVRVAGVAGVRSGELLHIDTRTGVVSAMALNLEKDSVGAVVLGKDAEIAQDDPVRRSGALLSVPVGPALAGRVIDPLGRPLDGAGPIQSAATAPVETKAPGILQRKSVHQPCQTGIKAIDSLTPIGKGQRELIIGDRQTGKTALAVDTIINQRGDHDAGHTSALWCVYVSVGQKRSTLVQIVEALRGARALEYTTVVAATASEAASLLYLAPYAGAAVAEWYRDNGRHAVIVYDDLSKQAVAYREMSLLLRRPPGREAYPGDVFYLHSRLLERAAKLSDALGAGSLTALPVVETQAGDVSAYIPTNVISITDGQVFLETEIFYRGIRPAINPGLSVSRVGSAAQVKSMKRVSGSLKLDLAQYREIAAFSQFGSDLDESTTRLLNRGVRLTEMLKQPQYQPLPVADQMVTIFAGTNGYFDGYPVAEVGGVERYLREVTGRPFWRGLLTQMGAADVDTTLMRVFKGRTTVSKTVDRGSTPLFGVQFARKPRPKRIDPTFLPRRWLSWIVLELAIAAVALEFPVNEVRLLAAALFLSWFLVSSIYMFATLHEIDRRTWNQRVTWVTCWTTSWSMGLTRLTAPAGEARPGAPLTPILGQQQIKPADFIAEFHRLSVGQQVHPSGGPPHLDYSFYFGCNRPSCNPRGCLPSCSLPGDGHPHGGGHLTWNSKVTRISSQLTQAGGWSRWSTLVVPVRIQPGTTLRENFFHGHSRTTGLCSPKFGWGTSLTRVGSALWVATPTGWDVLRPAGWFTPAGCSARVDDALAGICLKVGTTKPKKPNSAVRKIAKVRLPTGHNVRAVIPGAGFDLMEHNTVLVRAGRVHPTGFNVNSVEPQRVSLFKLFLLFGHAVRWLRLNGGYPKRGNEENLSLTPVQSRNLSNPVFPPSPVWSTGLDLGVTTVGSWLIFLRRTRGWNTLGGCLTPCWYGPLWWQLIGVVEQGPAFFEGSPRWTPLSEGGSPPGPSNHPGGSTYPVGGGDPPGAKNLFSNTLASASSLDGTGLAYPGGSPTTGGPPSSANPRGFTPAAGGWGLPFQTVNLLIFERLVVGGESPPVAGEEPLPFRMEVPSLGGGTPTFGQPVVTFDGVDNVPNGEEPPCRAVPPGWYGPPGFPRWLVLLGGAEFVRGLPQPRTLFVADPGGGGAEEFLVCGIATGFEPPPGYPGGGEVPPGTGRYLAVGFTGGTPRWGPPSKGVLARPVELLVLSEEPLPFRMEVPSLGGGTPTFGQPVVTFDGVDNVPNGEEPPCRAVPPGWYGPPGFPRWLVLLGGAEFVRGLPQPRPLFVADPGGGGAEEFLVCGIATGFEPPPGYPGGGEVPPGTGRYLAVGFTGGTPRWGPPSKGVLARPVELLVLSYQPIWNGPEKQLITKARNTPTGGDHPGGPTRVVPPTIDDRPGLPPSGGALPHGGFVISQVKIIFAREFYFEWPVPFDLGLNIKELTFDGGTDRKIDLSGGGLLTSTAFLTTAIRGLPGHPWGITRWGRYRGRIQDTVEAYQENRVPGNGGVALPIRITPVLGGLPNAVVRGFHGRFIVRGVLARPVELLVLSYQPIWNGPEKQLITKARNTPTGWDHPGGPTRVVPPTIDDRPGLPPSGGALPHGGFVISQVKIIFAREFYFEWPVPFDLGLNIKELTFDGGTDRKIDLSGGGLLTSTVFLTTAIRGLPGHPWGITRWGRYRGRIQDTVEAYQENRVPGNGGVALPIRITPVLGGLPNAVVRGFHGRFIGGKFTPRQPYPGGVIFEEPHRLILGGPAGFGFQNLITSGDERFVLAVGTLQFAGNTRWVVVGDPTQRTTRFTGLPFVFDECPPRTDGAGFVCAGCTGFFFGVGADPVVAAPAGGVDDFGQPSMSLPTSPVHGEFVCGGFLFGPAEKPEWKPFVIGFDEKGFTLGRCTWGGGPTLELETTAEEAAATVRRWLTRVINTRGERTWTARVTTVLDDPTGVVKLRDTHNGGWWPLGWFAEPAGPARGTPPCGANRGYSTHRVNPTPPVVGNSPGVVNSPGHPNSGTRWSFISGHPGGRGDPRRVYHHRGDPDPPRPRYCNSTSVDPCWNTGVPVGLGCPSSGNFRVSSSSSGGSYRWFTTVGVRTGLSHKWGVATPAGDAVWAGQRPRVRGTAMNPVDHPHGGGQGKTAGGRPGVHLEGYPSGMGPPVTPSGWELPCTTVVAGEPPGFAPRLWGGPTVTICGLVRVVVLFGLSLW</sequence>
<keyword evidence="27" id="KW-0496">Mitochondrion</keyword>
<evidence type="ECO:0000256" key="28">
    <source>
        <dbReference type="ARBA" id="ARBA00023136"/>
    </source>
</evidence>
<dbReference type="SUPFAM" id="SSF81333">
    <property type="entry name" value="F1F0 ATP synthase subunit C"/>
    <property type="match status" value="1"/>
</dbReference>
<dbReference type="InterPro" id="IPR000194">
    <property type="entry name" value="ATPase_F1/V1/A1_a/bsu_nucl-bd"/>
</dbReference>
<dbReference type="InterPro" id="IPR036796">
    <property type="entry name" value="Ribosomal_uL11_N_sf"/>
</dbReference>
<dbReference type="Pfam" id="PF00306">
    <property type="entry name" value="ATP-synt_ab_C"/>
    <property type="match status" value="1"/>
</dbReference>
<dbReference type="GO" id="GO:0006412">
    <property type="term" value="P:translation"/>
    <property type="evidence" value="ECO:0007669"/>
    <property type="project" value="InterPro"/>
</dbReference>
<feature type="transmembrane region" description="Helical" evidence="34">
    <location>
        <begin position="288"/>
        <end position="308"/>
    </location>
</feature>
<feature type="compositionally biased region" description="Low complexity" evidence="33">
    <location>
        <begin position="1840"/>
        <end position="1851"/>
    </location>
</feature>
<evidence type="ECO:0000256" key="8">
    <source>
        <dbReference type="ARBA" id="ARBA00013531"/>
    </source>
</evidence>
<keyword evidence="16" id="KW-0547">Nucleotide-binding</keyword>
<dbReference type="InterPro" id="IPR000793">
    <property type="entry name" value="ATP_synth_asu_C"/>
</dbReference>
<dbReference type="InterPro" id="IPR020537">
    <property type="entry name" value="ATP_synth_F0_csu_DDCD_BS"/>
</dbReference>
<dbReference type="FunFam" id="1.20.150.20:FF:000001">
    <property type="entry name" value="ATP synthase subunit alpha"/>
    <property type="match status" value="1"/>
</dbReference>
<dbReference type="SUPFAM" id="SSF47917">
    <property type="entry name" value="C-terminal domain of alpha and beta subunits of F1 ATP synthase"/>
    <property type="match status" value="1"/>
</dbReference>
<dbReference type="Pfam" id="PF02874">
    <property type="entry name" value="ATP-synt_ab_N"/>
    <property type="match status" value="1"/>
</dbReference>
<feature type="domain" description="Cytochrome b/b6 C-terminal region profile" evidence="36">
    <location>
        <begin position="618"/>
        <end position="788"/>
    </location>
</feature>
<keyword evidence="12" id="KW-0349">Heme</keyword>
<dbReference type="InterPro" id="IPR035921">
    <property type="entry name" value="F/V-ATP_Csub_sf"/>
</dbReference>
<feature type="domain" description="Cytochrome b/b6 N-terminal region profile" evidence="35">
    <location>
        <begin position="172"/>
        <end position="384"/>
    </location>
</feature>
<evidence type="ECO:0000256" key="15">
    <source>
        <dbReference type="ARBA" id="ARBA00022723"/>
    </source>
</evidence>
<dbReference type="InterPro" id="IPR027417">
    <property type="entry name" value="P-loop_NTPase"/>
</dbReference>
<evidence type="ECO:0000256" key="24">
    <source>
        <dbReference type="ARBA" id="ARBA00023004"/>
    </source>
</evidence>
<evidence type="ECO:0000256" key="18">
    <source>
        <dbReference type="ARBA" id="ARBA00022792"/>
    </source>
</evidence>
<dbReference type="Pfam" id="PF00032">
    <property type="entry name" value="Cytochrom_B_C"/>
    <property type="match status" value="2"/>
</dbReference>
<evidence type="ECO:0000256" key="13">
    <source>
        <dbReference type="ARBA" id="ARBA00022660"/>
    </source>
</evidence>
<dbReference type="InterPro" id="IPR036121">
    <property type="entry name" value="ATPase_F1/V1/A1_a/bsu_N_sf"/>
</dbReference>
<evidence type="ECO:0000256" key="9">
    <source>
        <dbReference type="ARBA" id="ARBA00016087"/>
    </source>
</evidence>
<dbReference type="GO" id="GO:0033177">
    <property type="term" value="C:proton-transporting two-sector ATPase complex, proton-transporting domain"/>
    <property type="evidence" value="ECO:0007669"/>
    <property type="project" value="InterPro"/>
</dbReference>
<dbReference type="Gene3D" id="2.40.50.140">
    <property type="entry name" value="Nucleic acid-binding proteins"/>
    <property type="match status" value="1"/>
</dbReference>
<dbReference type="InterPro" id="IPR022669">
    <property type="entry name" value="Ribosomal_uL2_C"/>
</dbReference>
<feature type="transmembrane region" description="Helical" evidence="34">
    <location>
        <begin position="12"/>
        <end position="31"/>
    </location>
</feature>
<feature type="transmembrane region" description="Helical" evidence="34">
    <location>
        <begin position="124"/>
        <end position="150"/>
    </location>
</feature>
<dbReference type="InterPro" id="IPR006032">
    <property type="entry name" value="Ribosomal_uS12"/>
</dbReference>
<evidence type="ECO:0000256" key="19">
    <source>
        <dbReference type="ARBA" id="ARBA00022840"/>
    </source>
</evidence>
<dbReference type="InterPro" id="IPR016174">
    <property type="entry name" value="Di-haem_cyt_TM"/>
</dbReference>
<comment type="similarity">
    <text evidence="6">Belongs to the universal ribosomal protein uL11 family.</text>
</comment>
<accession>A0A2P6NHX0</accession>
<comment type="similarity">
    <text evidence="5">Belongs to the ATPase alpha/beta chains family.</text>
</comment>
<dbReference type="SUPFAM" id="SSF50615">
    <property type="entry name" value="N-terminal domain of alpha and beta subunits of F1 ATP synthase"/>
    <property type="match status" value="2"/>
</dbReference>
<name>A0A2P6NHX0_9EUKA</name>
<feature type="transmembrane region" description="Helical" evidence="34">
    <location>
        <begin position="202"/>
        <end position="226"/>
    </location>
</feature>
<keyword evidence="31" id="KW-0066">ATP synthesis</keyword>
<keyword evidence="20" id="KW-1278">Translocase</keyword>
<dbReference type="NCBIfam" id="NF009884">
    <property type="entry name" value="PRK13343.1"/>
    <property type="match status" value="1"/>
</dbReference>
<dbReference type="GO" id="GO:0005840">
    <property type="term" value="C:ribosome"/>
    <property type="evidence" value="ECO:0007669"/>
    <property type="project" value="UniProtKB-KW"/>
</dbReference>
<keyword evidence="30" id="KW-0687">Ribonucleoprotein</keyword>
<feature type="transmembrane region" description="Helical" evidence="34">
    <location>
        <begin position="1345"/>
        <end position="1362"/>
    </location>
</feature>
<dbReference type="HAMAP" id="MF_01346">
    <property type="entry name" value="ATP_synth_alpha_bact"/>
    <property type="match status" value="1"/>
</dbReference>
<gene>
    <name evidence="37" type="ORF">PROFUN_04411</name>
</gene>
<evidence type="ECO:0000256" key="4">
    <source>
        <dbReference type="ARBA" id="ARBA00006704"/>
    </source>
</evidence>
<keyword evidence="13" id="KW-0679">Respiratory chain</keyword>
<evidence type="ECO:0000256" key="16">
    <source>
        <dbReference type="ARBA" id="ARBA00022741"/>
    </source>
</evidence>
<evidence type="ECO:0000256" key="34">
    <source>
        <dbReference type="SAM" id="Phobius"/>
    </source>
</evidence>
<feature type="compositionally biased region" description="Polar residues" evidence="33">
    <location>
        <begin position="1821"/>
        <end position="1833"/>
    </location>
</feature>
<evidence type="ECO:0000256" key="25">
    <source>
        <dbReference type="ARBA" id="ARBA00023065"/>
    </source>
</evidence>
<evidence type="ECO:0000256" key="32">
    <source>
        <dbReference type="ARBA" id="ARBA00037296"/>
    </source>
</evidence>
<evidence type="ECO:0000256" key="3">
    <source>
        <dbReference type="ARBA" id="ARBA00005657"/>
    </source>
</evidence>
<dbReference type="SUPFAM" id="SSF81648">
    <property type="entry name" value="a domain/subunit of cytochrome bc1 complex (Ubiquinol-cytochrome c reductase)"/>
    <property type="match status" value="2"/>
</dbReference>
<feature type="transmembrane region" description="Helical" evidence="34">
    <location>
        <begin position="314"/>
        <end position="341"/>
    </location>
</feature>
<dbReference type="CDD" id="cd18182">
    <property type="entry name" value="ATP-synt_Fo_c_ATP5G3"/>
    <property type="match status" value="1"/>
</dbReference>
<reference evidence="37 38" key="1">
    <citation type="journal article" date="2018" name="Genome Biol. Evol.">
        <title>Multiple Roots of Fruiting Body Formation in Amoebozoa.</title>
        <authorList>
            <person name="Hillmann F."/>
            <person name="Forbes G."/>
            <person name="Novohradska S."/>
            <person name="Ferling I."/>
            <person name="Riege K."/>
            <person name="Groth M."/>
            <person name="Westermann M."/>
            <person name="Marz M."/>
            <person name="Spaller T."/>
            <person name="Winckler T."/>
            <person name="Schaap P."/>
            <person name="Glockner G."/>
        </authorList>
    </citation>
    <scope>NUCLEOTIDE SEQUENCE [LARGE SCALE GENOMIC DNA]</scope>
    <source>
        <strain evidence="37 38">Jena</strain>
    </source>
</reference>
<dbReference type="PROSITE" id="PS00605">
    <property type="entry name" value="ATPASE_C"/>
    <property type="match status" value="1"/>
</dbReference>
<keyword evidence="14 34" id="KW-0812">Transmembrane</keyword>
<evidence type="ECO:0000313" key="37">
    <source>
        <dbReference type="EMBL" id="PRP83537.1"/>
    </source>
</evidence>
<dbReference type="InterPro" id="IPR012340">
    <property type="entry name" value="NA-bd_OB-fold"/>
</dbReference>
<feature type="region of interest" description="Disordered" evidence="33">
    <location>
        <begin position="2203"/>
        <end position="2234"/>
    </location>
</feature>
<dbReference type="PROSITE" id="PS00055">
    <property type="entry name" value="RIBOSOMAL_S12"/>
    <property type="match status" value="1"/>
</dbReference>
<feature type="transmembrane region" description="Helical" evidence="34">
    <location>
        <begin position="1369"/>
        <end position="1388"/>
    </location>
</feature>
<dbReference type="Gene3D" id="1.20.150.20">
    <property type="entry name" value="ATP synthase alpha/beta chain, C-terminal domain"/>
    <property type="match status" value="1"/>
</dbReference>
<feature type="transmembrane region" description="Helical" evidence="34">
    <location>
        <begin position="727"/>
        <end position="747"/>
    </location>
</feature>
<dbReference type="SUPFAM" id="SSF50104">
    <property type="entry name" value="Translation proteins SH3-like domain"/>
    <property type="match status" value="1"/>
</dbReference>
<evidence type="ECO:0000256" key="30">
    <source>
        <dbReference type="ARBA" id="ARBA00023274"/>
    </source>
</evidence>
<keyword evidence="28 34" id="KW-0472">Membrane</keyword>
<feature type="transmembrane region" description="Helical" evidence="34">
    <location>
        <begin position="259"/>
        <end position="276"/>
    </location>
</feature>
<evidence type="ECO:0000256" key="12">
    <source>
        <dbReference type="ARBA" id="ARBA00022617"/>
    </source>
</evidence>
<dbReference type="Gene3D" id="1.20.810.10">
    <property type="entry name" value="Cytochrome Bc1 Complex, Chain C"/>
    <property type="match status" value="2"/>
</dbReference>
<dbReference type="GO" id="GO:1990904">
    <property type="term" value="C:ribonucleoprotein complex"/>
    <property type="evidence" value="ECO:0007669"/>
    <property type="project" value="UniProtKB-KW"/>
</dbReference>
<dbReference type="Pfam" id="PF00137">
    <property type="entry name" value="ATP-synt_C"/>
    <property type="match status" value="1"/>
</dbReference>
<protein>
    <recommendedName>
        <fullName evidence="9">ATP synthase subunit alpha, mitochondrial</fullName>
    </recommendedName>
    <alternativeName>
        <fullName evidence="8">Cytochrome b</fullName>
    </alternativeName>
</protein>
<comment type="similarity">
    <text evidence="2">Belongs to the universal ribosomal protein uL2 family.</text>
</comment>
<feature type="transmembrane region" description="Helical" evidence="34">
    <location>
        <begin position="696"/>
        <end position="715"/>
    </location>
</feature>
<evidence type="ECO:0000256" key="6">
    <source>
        <dbReference type="ARBA" id="ARBA00010537"/>
    </source>
</evidence>
<dbReference type="SUPFAM" id="SSF50249">
    <property type="entry name" value="Nucleic acid-binding proteins"/>
    <property type="match status" value="1"/>
</dbReference>
<comment type="function">
    <text evidence="32">Mitochondrial membrane ATP synthase (F(1)F(0) ATP synthase or Complex V) produces ATP from ADP in the presence of a proton gradient across the membrane which is generated by electron transport complexes of the respiratory chain. F-type ATPases consist of two structural domains, F(1) - containing the extramembraneous catalytic core, and F(0) - containing the membrane proton channel, linked together by a central stalk and a peripheral stalk. During catalysis, ATP synthesis in the catalytic domain of F(1) is coupled via a rotary mechanism of the central stalk subunits to proton translocation. Subunits alpha and beta form the catalytic core in F(1). Rotation of the central stalk against the surrounding alpha(3)beta(3) subunits leads to hydrolysis of ATP in three separate catalytic sites on the beta subunits. Subunit alpha does not bear the catalytic high-affinity ATP-binding sites.</text>
</comment>
<dbReference type="InParanoid" id="A0A2P6NHX0"/>
<feature type="transmembrane region" description="Helical" evidence="34">
    <location>
        <begin position="634"/>
        <end position="654"/>
    </location>
</feature>
<dbReference type="CDD" id="cd01132">
    <property type="entry name" value="F1-ATPase_alpha_CD"/>
    <property type="match status" value="1"/>
</dbReference>
<feature type="transmembrane region" description="Helical" evidence="34">
    <location>
        <begin position="437"/>
        <end position="456"/>
    </location>
</feature>
<proteinExistence type="inferred from homology"/>
<dbReference type="Pfam" id="PF03947">
    <property type="entry name" value="Ribosomal_L2_C"/>
    <property type="match status" value="1"/>
</dbReference>
<dbReference type="CDD" id="cd18116">
    <property type="entry name" value="ATP-synt_F1_alpha_N"/>
    <property type="match status" value="1"/>
</dbReference>
<feature type="transmembrane region" description="Helical" evidence="34">
    <location>
        <begin position="353"/>
        <end position="374"/>
    </location>
</feature>
<keyword evidence="26" id="KW-0446">Lipid-binding</keyword>
<feature type="transmembrane region" description="Helical" evidence="34">
    <location>
        <begin position="520"/>
        <end position="539"/>
    </location>
</feature>
<comment type="similarity">
    <text evidence="3">Belongs to the universal ribosomal protein uS12 family.</text>
</comment>
<evidence type="ECO:0000256" key="23">
    <source>
        <dbReference type="ARBA" id="ARBA00022989"/>
    </source>
</evidence>
<dbReference type="Gene3D" id="3.40.50.300">
    <property type="entry name" value="P-loop containing nucleotide triphosphate hydrolases"/>
    <property type="match status" value="1"/>
</dbReference>
<dbReference type="InterPro" id="IPR005797">
    <property type="entry name" value="Cyt_b/b6_N"/>
</dbReference>
<evidence type="ECO:0000256" key="17">
    <source>
        <dbReference type="ARBA" id="ARBA00022781"/>
    </source>
</evidence>
<dbReference type="GO" id="GO:0005524">
    <property type="term" value="F:ATP binding"/>
    <property type="evidence" value="ECO:0007669"/>
    <property type="project" value="UniProtKB-KW"/>
</dbReference>
<feature type="domain" description="Cytochrome b/b6 C-terminal region profile" evidence="36">
    <location>
        <begin position="385"/>
        <end position="555"/>
    </location>
</feature>
<dbReference type="FunFam" id="3.40.50.300:FF:000002">
    <property type="entry name" value="ATP synthase subunit alpha"/>
    <property type="match status" value="1"/>
</dbReference>
<feature type="transmembrane region" description="Helical" evidence="34">
    <location>
        <begin position="753"/>
        <end position="773"/>
    </location>
</feature>
<dbReference type="InterPro" id="IPR002379">
    <property type="entry name" value="ATPase_proteolipid_c-like_dom"/>
</dbReference>
<evidence type="ECO:0000259" key="35">
    <source>
        <dbReference type="PROSITE" id="PS51002"/>
    </source>
</evidence>
<evidence type="ECO:0000256" key="31">
    <source>
        <dbReference type="ARBA" id="ARBA00023310"/>
    </source>
</evidence>
<dbReference type="NCBIfam" id="TIGR00962">
    <property type="entry name" value="atpA"/>
    <property type="match status" value="1"/>
</dbReference>
<evidence type="ECO:0000256" key="2">
    <source>
        <dbReference type="ARBA" id="ARBA00005636"/>
    </source>
</evidence>
<feature type="transmembrane region" description="Helical" evidence="34">
    <location>
        <begin position="404"/>
        <end position="425"/>
    </location>
</feature>
<dbReference type="EMBL" id="MDYQ01000081">
    <property type="protein sequence ID" value="PRP83537.1"/>
    <property type="molecule type" value="Genomic_DNA"/>
</dbReference>
<dbReference type="PROSITE" id="PS00152">
    <property type="entry name" value="ATPASE_ALPHA_BETA"/>
    <property type="match status" value="1"/>
</dbReference>
<dbReference type="Gene3D" id="2.40.30.20">
    <property type="match status" value="1"/>
</dbReference>
<dbReference type="STRING" id="1890364.A0A2P6NHX0"/>
<keyword evidence="18" id="KW-0999">Mitochondrion inner membrane</keyword>
<dbReference type="Pfam" id="PF00164">
    <property type="entry name" value="Ribosom_S12_S23"/>
    <property type="match status" value="1"/>
</dbReference>
<dbReference type="CDD" id="cd18113">
    <property type="entry name" value="ATP-synt_F1_alpha_C"/>
    <property type="match status" value="1"/>
</dbReference>
<dbReference type="Gene3D" id="1.20.20.10">
    <property type="entry name" value="F1F0 ATP synthase subunit C"/>
    <property type="match status" value="1"/>
</dbReference>
<evidence type="ECO:0000256" key="33">
    <source>
        <dbReference type="SAM" id="MobiDB-lite"/>
    </source>
</evidence>
<dbReference type="GO" id="GO:0046933">
    <property type="term" value="F:proton-transporting ATP synthase activity, rotational mechanism"/>
    <property type="evidence" value="ECO:0007669"/>
    <property type="project" value="InterPro"/>
</dbReference>
<dbReference type="InterPro" id="IPR038376">
    <property type="entry name" value="ATP_synth_asu_C_sf"/>
</dbReference>
<comment type="similarity">
    <text evidence="4">Belongs to the ATPase C chain family.</text>
</comment>
<dbReference type="GO" id="GO:0009055">
    <property type="term" value="F:electron transfer activity"/>
    <property type="evidence" value="ECO:0007669"/>
    <property type="project" value="InterPro"/>
</dbReference>
<keyword evidence="15" id="KW-0479">Metal-binding</keyword>
<dbReference type="InterPro" id="IPR014726">
    <property type="entry name" value="Ribosomal_uL2_dom3"/>
</dbReference>
<dbReference type="GO" id="GO:0008289">
    <property type="term" value="F:lipid binding"/>
    <property type="evidence" value="ECO:0007669"/>
    <property type="project" value="UniProtKB-KW"/>
</dbReference>
<keyword evidence="29" id="KW-0139">CF(1)</keyword>
<dbReference type="Gene3D" id="4.10.950.10">
    <property type="entry name" value="Ribosomal protein L2, domain 3"/>
    <property type="match status" value="1"/>
</dbReference>
<keyword evidence="11" id="KW-0138">CF(0)</keyword>
<dbReference type="CDD" id="cd00290">
    <property type="entry name" value="cytochrome_b_C"/>
    <property type="match status" value="2"/>
</dbReference>
<dbReference type="InterPro" id="IPR033732">
    <property type="entry name" value="ATP_synth_F1_a_nt-bd_dom"/>
</dbReference>
<evidence type="ECO:0000256" key="10">
    <source>
        <dbReference type="ARBA" id="ARBA00022448"/>
    </source>
</evidence>
<evidence type="ECO:0000256" key="14">
    <source>
        <dbReference type="ARBA" id="ARBA00022692"/>
    </source>
</evidence>
<evidence type="ECO:0000256" key="1">
    <source>
        <dbReference type="ARBA" id="ARBA00004448"/>
    </source>
</evidence>
<feature type="compositionally biased region" description="Low complexity" evidence="33">
    <location>
        <begin position="2204"/>
        <end position="2215"/>
    </location>
</feature>
<dbReference type="Proteomes" id="UP000241769">
    <property type="component" value="Unassembled WGS sequence"/>
</dbReference>
<evidence type="ECO:0000256" key="5">
    <source>
        <dbReference type="ARBA" id="ARBA00008936"/>
    </source>
</evidence>
<dbReference type="PANTHER" id="PTHR48082">
    <property type="entry name" value="ATP SYNTHASE SUBUNIT ALPHA, MITOCHONDRIAL"/>
    <property type="match status" value="1"/>
</dbReference>
<dbReference type="InterPro" id="IPR004100">
    <property type="entry name" value="ATPase_F1/V1/A1_a/bsu_N"/>
</dbReference>